<proteinExistence type="predicted"/>
<dbReference type="Proteomes" id="UP000266622">
    <property type="component" value="Unassembled WGS sequence"/>
</dbReference>
<organism evidence="1 2">
    <name type="scientific">Candidatus Nanoclepta minutus</name>
    <dbReference type="NCBI Taxonomy" id="1940235"/>
    <lineage>
        <taxon>Archaea</taxon>
        <taxon>Nanobdellota</taxon>
        <taxon>Candidatus Nanoclepta</taxon>
    </lineage>
</organism>
<protein>
    <submittedName>
        <fullName evidence="1">Uncharacterized protein</fullName>
    </submittedName>
</protein>
<evidence type="ECO:0000313" key="2">
    <source>
        <dbReference type="Proteomes" id="UP000266622"/>
    </source>
</evidence>
<dbReference type="EMBL" id="MWMI01000002">
    <property type="protein sequence ID" value="RIB35364.1"/>
    <property type="molecule type" value="Genomic_DNA"/>
</dbReference>
<sequence length="61" mass="7084">MNEKSLKKLYILLLFILTLITAFSISQNPHKSVICKQDKGIIICENLDLKYIIEIEANELY</sequence>
<name>A0A397WMQ0_9ARCH</name>
<reference evidence="1 2" key="1">
    <citation type="journal article" date="2018" name="Syst. Appl. Microbiol.">
        <title>A new symbiotic nanoarchaeote (Candidatus Nanoclepta minutus) and its host (Zestosphaera tikiterensis gen. nov., sp. nov.) from a New Zealand hot spring.</title>
        <authorList>
            <person name="St John E."/>
            <person name="Liu Y."/>
            <person name="Podar M."/>
            <person name="Stott M.B."/>
            <person name="Meneghin J."/>
            <person name="Chen Z."/>
            <person name="Lagutin K."/>
            <person name="Mitchell K."/>
            <person name="Reysenbach A.L."/>
        </authorList>
    </citation>
    <scope>NUCLEOTIDE SEQUENCE [LARGE SCALE GENOMIC DNA]</scope>
    <source>
        <strain evidence="1">NZ3</strain>
    </source>
</reference>
<feature type="non-terminal residue" evidence="1">
    <location>
        <position position="61"/>
    </location>
</feature>
<dbReference type="AlphaFoldDB" id="A0A397WMQ0"/>
<evidence type="ECO:0000313" key="1">
    <source>
        <dbReference type="EMBL" id="RIB35364.1"/>
    </source>
</evidence>
<comment type="caution">
    <text evidence="1">The sequence shown here is derived from an EMBL/GenBank/DDBJ whole genome shotgun (WGS) entry which is preliminary data.</text>
</comment>
<gene>
    <name evidence="1" type="ORF">BXU00_01195</name>
</gene>
<accession>A0A397WMQ0</accession>